<dbReference type="HOGENOM" id="CLU_1625931_0_0_6"/>
<organism evidence="1 2">
    <name type="scientific">Shewanella piezotolerans (strain WP3 / JCM 13877)</name>
    <dbReference type="NCBI Taxonomy" id="225849"/>
    <lineage>
        <taxon>Bacteria</taxon>
        <taxon>Pseudomonadati</taxon>
        <taxon>Pseudomonadota</taxon>
        <taxon>Gammaproteobacteria</taxon>
        <taxon>Alteromonadales</taxon>
        <taxon>Shewanellaceae</taxon>
        <taxon>Shewanella</taxon>
    </lineage>
</organism>
<dbReference type="RefSeq" id="WP_020914023.1">
    <property type="nucleotide sequence ID" value="NC_011566.1"/>
</dbReference>
<dbReference type="PROSITE" id="PS51257">
    <property type="entry name" value="PROKAR_LIPOPROTEIN"/>
    <property type="match status" value="1"/>
</dbReference>
<evidence type="ECO:0000313" key="1">
    <source>
        <dbReference type="EMBL" id="ACJ30682.1"/>
    </source>
</evidence>
<dbReference type="KEGG" id="swp:swp_4012"/>
<dbReference type="Proteomes" id="UP000000753">
    <property type="component" value="Chromosome"/>
</dbReference>
<protein>
    <recommendedName>
        <fullName evidence="3">Lipoprotein</fullName>
    </recommendedName>
</protein>
<dbReference type="eggNOG" id="ENOG50344HY">
    <property type="taxonomic scope" value="Bacteria"/>
</dbReference>
<dbReference type="OrthoDB" id="6264477at2"/>
<reference evidence="1 2" key="1">
    <citation type="journal article" date="2008" name="PLoS ONE">
        <title>Environmental adaptation: genomic analysis of the piezotolerant and psychrotolerant deep-sea iron reducing bacterium Shewanella piezotolerans WP3.</title>
        <authorList>
            <person name="Wang F."/>
            <person name="Wang J."/>
            <person name="Jian H."/>
            <person name="Zhang B."/>
            <person name="Li S."/>
            <person name="Wang F."/>
            <person name="Zeng X."/>
            <person name="Gao L."/>
            <person name="Bartlett D.H."/>
            <person name="Yu J."/>
            <person name="Hu S."/>
            <person name="Xiao X."/>
        </authorList>
    </citation>
    <scope>NUCLEOTIDE SEQUENCE [LARGE SCALE GENOMIC DNA]</scope>
    <source>
        <strain evidence="2">WP3 / JCM 13877</strain>
    </source>
</reference>
<evidence type="ECO:0000313" key="2">
    <source>
        <dbReference type="Proteomes" id="UP000000753"/>
    </source>
</evidence>
<keyword evidence="2" id="KW-1185">Reference proteome</keyword>
<gene>
    <name evidence="1" type="ordered locus">swp_4012</name>
</gene>
<dbReference type="EMBL" id="CP000472">
    <property type="protein sequence ID" value="ACJ30682.1"/>
    <property type="molecule type" value="Genomic_DNA"/>
</dbReference>
<dbReference type="AlphaFoldDB" id="B8CSQ6"/>
<accession>B8CSQ6</accession>
<sequence>MKHTKLYCAIGLSSVLLLGCGSDDDDNKPVEPPVEPPVSTIGINDTETLSVNLTTVDAEKGSVALTLTGDDEKLVTDAGAFNLILMGYPKEGGSSVKYKLGWHQANHSNCIADVDCTMAITELESGKYNLELDSVEWKDAIDSYRVAVEVKGEKAHLELAFLD</sequence>
<name>B8CSQ6_SHEPW</name>
<evidence type="ECO:0008006" key="3">
    <source>
        <dbReference type="Google" id="ProtNLM"/>
    </source>
</evidence>
<proteinExistence type="predicted"/>